<evidence type="ECO:0000313" key="5">
    <source>
        <dbReference type="Proteomes" id="UP000182894"/>
    </source>
</evidence>
<keyword evidence="1" id="KW-0812">Transmembrane</keyword>
<feature type="transmembrane region" description="Helical" evidence="1">
    <location>
        <begin position="246"/>
        <end position="264"/>
    </location>
</feature>
<evidence type="ECO:0000259" key="2">
    <source>
        <dbReference type="Pfam" id="PF01757"/>
    </source>
</evidence>
<protein>
    <submittedName>
        <fullName evidence="4">Peptidoglycan/LPS O-acetylase OafA/YrhL, contains acyltransferase and SGNH-hydrolase domains</fullName>
    </submittedName>
</protein>
<keyword evidence="4" id="KW-0378">Hydrolase</keyword>
<dbReference type="PANTHER" id="PTHR23028">
    <property type="entry name" value="ACETYLTRANSFERASE"/>
    <property type="match status" value="1"/>
</dbReference>
<dbReference type="PANTHER" id="PTHR23028:SF53">
    <property type="entry name" value="ACYL_TRANSF_3 DOMAIN-CONTAINING PROTEIN"/>
    <property type="match status" value="1"/>
</dbReference>
<dbReference type="EMBL" id="FNCO01000010">
    <property type="protein sequence ID" value="SDI03677.1"/>
    <property type="molecule type" value="Genomic_DNA"/>
</dbReference>
<feature type="transmembrane region" description="Helical" evidence="1">
    <location>
        <begin position="145"/>
        <end position="161"/>
    </location>
</feature>
<dbReference type="RefSeq" id="WP_074754545.1">
    <property type="nucleotide sequence ID" value="NZ_FNCO01000010.1"/>
</dbReference>
<evidence type="ECO:0000256" key="1">
    <source>
        <dbReference type="SAM" id="Phobius"/>
    </source>
</evidence>
<feature type="domain" description="SGNH" evidence="3">
    <location>
        <begin position="397"/>
        <end position="643"/>
    </location>
</feature>
<dbReference type="GO" id="GO:0009103">
    <property type="term" value="P:lipopolysaccharide biosynthetic process"/>
    <property type="evidence" value="ECO:0007669"/>
    <property type="project" value="TreeGrafter"/>
</dbReference>
<accession>A0A1G8HAL0</accession>
<feature type="transmembrane region" description="Helical" evidence="1">
    <location>
        <begin position="166"/>
        <end position="183"/>
    </location>
</feature>
<sequence>MHTFGNRRDIDGLRAMAVIPVVLYHFGFGAFSGGFVGVDVFFVISGFLITSIIVREISAGRFSFVDFWARRARRIIPALSVMMLAALVVGWIIMPANDYSQLGRAVRYQAMFASNILFMRQDGYFNPASDFKPLLHTWSLSVEEQYYILFPLLMVLLTRFLRHWRWMLFGLLVVSFAVNVWAIKREPDAAFFLLPMRAWELLCGAMLAVIPAASRERPAWVYQLVSTLGLCAVLYAIFGFDKYTRFPGWAALFPVLGATAMIWANGHAPTLVGRLLSVRAMVGVGLISYSWYLWHWPVFVYANAVSVDGMQALEAAGWVVFTLLLAWMSWRFVELPFREKRLLAGRKPVLVAGLAALLVIGVAGQLVRDADGVPARLSGQAMQYAKARDWQQGQMECLLQRKSEDLTKVCRFGGDEHTPPVQLVWGDSHAAALKPAIQADAERFGIPVWLASLSGCLPILGHETRQQCQDFNQATLQSIREHKIRDVVLAARWSLYLYGEEDGDMQHVLYRDDSRPVAEQQVAKDLTAMVHSLRATGARVWIFKEVPLQRQGTVARLASLAMIGRSAERLGRPIAEHLARQQFLSSLFSQLSNEDPQVRVLDPTALMCPGGICRAEFDGYSQYMDENHLSDKGGERMKPLLAPIFLSENAVQGG</sequence>
<keyword evidence="1" id="KW-0472">Membrane</keyword>
<feature type="transmembrane region" description="Helical" evidence="1">
    <location>
        <begin position="315"/>
        <end position="337"/>
    </location>
</feature>
<dbReference type="GO" id="GO:0016787">
    <property type="term" value="F:hydrolase activity"/>
    <property type="evidence" value="ECO:0007669"/>
    <property type="project" value="UniProtKB-KW"/>
</dbReference>
<feature type="transmembrane region" description="Helical" evidence="1">
    <location>
        <begin position="12"/>
        <end position="28"/>
    </location>
</feature>
<dbReference type="InterPro" id="IPR002656">
    <property type="entry name" value="Acyl_transf_3_dom"/>
</dbReference>
<dbReference type="Pfam" id="PF01757">
    <property type="entry name" value="Acyl_transf_3"/>
    <property type="match status" value="1"/>
</dbReference>
<dbReference type="InterPro" id="IPR043968">
    <property type="entry name" value="SGNH"/>
</dbReference>
<keyword evidence="4" id="KW-0012">Acyltransferase</keyword>
<evidence type="ECO:0000259" key="3">
    <source>
        <dbReference type="Pfam" id="PF19040"/>
    </source>
</evidence>
<evidence type="ECO:0000313" key="4">
    <source>
        <dbReference type="EMBL" id="SDI03677.1"/>
    </source>
</evidence>
<dbReference type="Proteomes" id="UP000182894">
    <property type="component" value="Unassembled WGS sequence"/>
</dbReference>
<keyword evidence="5" id="KW-1185">Reference proteome</keyword>
<proteinExistence type="predicted"/>
<keyword evidence="1" id="KW-1133">Transmembrane helix</keyword>
<feature type="transmembrane region" description="Helical" evidence="1">
    <location>
        <begin position="34"/>
        <end position="54"/>
    </location>
</feature>
<dbReference type="OrthoDB" id="9767863at2"/>
<dbReference type="GO" id="GO:0016020">
    <property type="term" value="C:membrane"/>
    <property type="evidence" value="ECO:0007669"/>
    <property type="project" value="TreeGrafter"/>
</dbReference>
<feature type="transmembrane region" description="Helical" evidence="1">
    <location>
        <begin position="349"/>
        <end position="367"/>
    </location>
</feature>
<name>A0A1G8HAL0_9PSED</name>
<keyword evidence="4" id="KW-0808">Transferase</keyword>
<feature type="transmembrane region" description="Helical" evidence="1">
    <location>
        <begin position="75"/>
        <end position="94"/>
    </location>
</feature>
<dbReference type="InterPro" id="IPR050879">
    <property type="entry name" value="Acyltransferase_3"/>
</dbReference>
<dbReference type="AlphaFoldDB" id="A0A1G8HAL0"/>
<reference evidence="5" key="1">
    <citation type="submission" date="2016-10" db="EMBL/GenBank/DDBJ databases">
        <authorList>
            <person name="Varghese N."/>
            <person name="Submissions S."/>
        </authorList>
    </citation>
    <scope>NUCLEOTIDE SEQUENCE [LARGE SCALE GENOMIC DNA]</scope>
    <source>
        <strain evidence="5">ATCC 700689</strain>
    </source>
</reference>
<organism evidence="4 5">
    <name type="scientific">Pseudomonas abietaniphila</name>
    <dbReference type="NCBI Taxonomy" id="89065"/>
    <lineage>
        <taxon>Bacteria</taxon>
        <taxon>Pseudomonadati</taxon>
        <taxon>Pseudomonadota</taxon>
        <taxon>Gammaproteobacteria</taxon>
        <taxon>Pseudomonadales</taxon>
        <taxon>Pseudomonadaceae</taxon>
        <taxon>Pseudomonas</taxon>
    </lineage>
</organism>
<feature type="transmembrane region" description="Helical" evidence="1">
    <location>
        <begin position="276"/>
        <end position="295"/>
    </location>
</feature>
<feature type="transmembrane region" description="Helical" evidence="1">
    <location>
        <begin position="189"/>
        <end position="213"/>
    </location>
</feature>
<dbReference type="Pfam" id="PF19040">
    <property type="entry name" value="SGNH"/>
    <property type="match status" value="1"/>
</dbReference>
<dbReference type="STRING" id="89065.SAMN05216605_11030"/>
<feature type="domain" description="Acyltransferase 3" evidence="2">
    <location>
        <begin position="9"/>
        <end position="328"/>
    </location>
</feature>
<feature type="transmembrane region" description="Helical" evidence="1">
    <location>
        <begin position="220"/>
        <end position="240"/>
    </location>
</feature>
<dbReference type="GO" id="GO:0016747">
    <property type="term" value="F:acyltransferase activity, transferring groups other than amino-acyl groups"/>
    <property type="evidence" value="ECO:0007669"/>
    <property type="project" value="InterPro"/>
</dbReference>
<gene>
    <name evidence="4" type="ORF">SAMN05216605_11030</name>
</gene>